<dbReference type="InterPro" id="IPR038153">
    <property type="entry name" value="EvaA-like_sf"/>
</dbReference>
<reference evidence="2" key="1">
    <citation type="journal article" date="2010" name="J. Am. Chem. Soc.">
        <title>Tailoring enzyme-rich environmental DNA clones: a source of enzymes for generating libraries of unnatural natural products.</title>
        <authorList>
            <person name="Banik J.J."/>
            <person name="Craig J.W."/>
            <person name="Calle P.Y."/>
            <person name="Brady S.F."/>
        </authorList>
    </citation>
    <scope>NUCLEOTIDE SEQUENCE</scope>
</reference>
<dbReference type="EMBL" id="HM486076">
    <property type="protein sequence ID" value="ADU56138.1"/>
    <property type="molecule type" value="Genomic_DNA"/>
</dbReference>
<dbReference type="InterPro" id="IPR005212">
    <property type="entry name" value="EvaA-like"/>
</dbReference>
<organism evidence="2">
    <name type="scientific">uncultured organism CA915</name>
    <dbReference type="NCBI Taxonomy" id="941422"/>
    <lineage>
        <taxon>unclassified sequences</taxon>
        <taxon>environmental samples</taxon>
    </lineage>
</organism>
<dbReference type="AlphaFoldDB" id="E9L1Q9"/>
<accession>E9L1Q9</accession>
<evidence type="ECO:0000259" key="1">
    <source>
        <dbReference type="Pfam" id="PF03559"/>
    </source>
</evidence>
<sequence length="500" mass="54992">MQAQLDMQQTALRPRADPDVPVRLAESLSAPHGAVLGTAEVAGWLDEVRRRHAFRVDRIPFSGLDRWSFDPDTGNLVHHSGKFFTVEGLRVVTEGGPRAEWCQPIIKQPEVGILGILVKEIGGVLHCLMQAKMEPGNPNLLQFSPTVQATRSNYTRVHEGAPVRYLDYFLQPGRGRVVTDVLQSEHGSWFHRKNNRNMIVQVDEDVEPHGDFCWLTLGQIGELLHRDNMINMDARTVLACAPIGVVEARRAPDPFLAALARSRHGPALHSDVELLSWLTAERARQSVRAERVPLAGLPGWVRGTHAIGRPDGRFFQVVALSVQAGSREVSRWTQPVIEPRGMGVNAFVTRRIDGVLHVLVAARAEAGFLGARELGPTVQCVPGNHDDLPVEDRPGFLDLVISADPSIIRYEAVHSEEGGRFLNAESRYLVLEPAPEQVPLDPPPGFCWVTVGQLTSLVGHSNYVNVQARSLLACLNAMQARACVTTGSPATVRQATSTRR</sequence>
<dbReference type="Pfam" id="PF03559">
    <property type="entry name" value="Hexose_dehydrat"/>
    <property type="match status" value="2"/>
</dbReference>
<evidence type="ECO:0000313" key="2">
    <source>
        <dbReference type="EMBL" id="ADU56138.1"/>
    </source>
</evidence>
<dbReference type="GO" id="GO:0016829">
    <property type="term" value="F:lyase activity"/>
    <property type="evidence" value="ECO:0007669"/>
    <property type="project" value="InterPro"/>
</dbReference>
<feature type="domain" description="dTDP-4-dehydro-6-deoxy-alpha-D-glucopyranose 2,3-dehydratase" evidence="1">
    <location>
        <begin position="272"/>
        <end position="475"/>
    </location>
</feature>
<dbReference type="Gene3D" id="3.90.79.40">
    <property type="entry name" value="EvaA sugar 2,3-dehydratase subunit"/>
    <property type="match status" value="2"/>
</dbReference>
<gene>
    <name evidence="2" type="ORF">CA915-17</name>
</gene>
<proteinExistence type="predicted"/>
<name>E9L1Q9_9ZZZZ</name>
<protein>
    <recommendedName>
        <fullName evidence="1">dTDP-4-dehydro-6-deoxy-alpha-D-glucopyranose 2,3-dehydratase domain-containing protein</fullName>
    </recommendedName>
</protein>
<feature type="domain" description="dTDP-4-dehydro-6-deoxy-alpha-D-glucopyranose 2,3-dehydratase" evidence="1">
    <location>
        <begin position="38"/>
        <end position="240"/>
    </location>
</feature>